<feature type="transmembrane region" description="Helical" evidence="2">
    <location>
        <begin position="21"/>
        <end position="40"/>
    </location>
</feature>
<dbReference type="Pfam" id="PF13517">
    <property type="entry name" value="FG-GAP_3"/>
    <property type="match status" value="2"/>
</dbReference>
<dbReference type="InterPro" id="IPR016119">
    <property type="entry name" value="Br/Cl_peroxidase_C"/>
</dbReference>
<feature type="domain" description="Secretion system C-terminal sorting" evidence="4">
    <location>
        <begin position="1317"/>
        <end position="1382"/>
    </location>
</feature>
<dbReference type="InterPro" id="IPR026444">
    <property type="entry name" value="Secre_tail"/>
</dbReference>
<keyword evidence="7" id="KW-1185">Reference proteome</keyword>
<evidence type="ECO:0000259" key="5">
    <source>
        <dbReference type="Pfam" id="PF21167"/>
    </source>
</evidence>
<dbReference type="InterPro" id="IPR052559">
    <property type="entry name" value="V-haloperoxidase"/>
</dbReference>
<dbReference type="Pfam" id="PF18962">
    <property type="entry name" value="Por_Secre_tail"/>
    <property type="match status" value="1"/>
</dbReference>
<evidence type="ECO:0000256" key="1">
    <source>
        <dbReference type="ARBA" id="ARBA00022729"/>
    </source>
</evidence>
<organism evidence="6 7">
    <name type="scientific">Muriicola soli</name>
    <dbReference type="NCBI Taxonomy" id="2507538"/>
    <lineage>
        <taxon>Bacteria</taxon>
        <taxon>Pseudomonadati</taxon>
        <taxon>Bacteroidota</taxon>
        <taxon>Flavobacteriia</taxon>
        <taxon>Flavobacteriales</taxon>
        <taxon>Flavobacteriaceae</taxon>
        <taxon>Muriicola</taxon>
    </lineage>
</organism>
<name>A0A411ECX8_9FLAO</name>
<dbReference type="InterPro" id="IPR036938">
    <property type="entry name" value="PAP2/HPO_sf"/>
</dbReference>
<reference evidence="6 7" key="1">
    <citation type="submission" date="2019-01" db="EMBL/GenBank/DDBJ databases">
        <title>Muriicola soli sp. nov., isolated from soil.</title>
        <authorList>
            <person name="Kang H.J."/>
            <person name="Kim S.B."/>
        </authorList>
    </citation>
    <scope>NUCLEOTIDE SEQUENCE [LARGE SCALE GENOMIC DNA]</scope>
    <source>
        <strain evidence="6 7">MMS17-SY002</strain>
    </source>
</reference>
<dbReference type="PANTHER" id="PTHR34599">
    <property type="entry name" value="PEROXIDASE-RELATED"/>
    <property type="match status" value="1"/>
</dbReference>
<dbReference type="GO" id="GO:0004601">
    <property type="term" value="F:peroxidase activity"/>
    <property type="evidence" value="ECO:0007669"/>
    <property type="project" value="InterPro"/>
</dbReference>
<dbReference type="Gene3D" id="2.130.10.130">
    <property type="entry name" value="Integrin alpha, N-terminal"/>
    <property type="match status" value="2"/>
</dbReference>
<keyword evidence="1" id="KW-0732">Signal</keyword>
<feature type="domain" description="ASPIC/UnbV" evidence="3">
    <location>
        <begin position="442"/>
        <end position="509"/>
    </location>
</feature>
<evidence type="ECO:0000313" key="6">
    <source>
        <dbReference type="EMBL" id="QBA65488.1"/>
    </source>
</evidence>
<dbReference type="Pfam" id="PF21167">
    <property type="entry name" value="DUF6851"/>
    <property type="match status" value="1"/>
</dbReference>
<dbReference type="InterPro" id="IPR011519">
    <property type="entry name" value="UnbV_ASPIC"/>
</dbReference>
<evidence type="ECO:0000256" key="2">
    <source>
        <dbReference type="SAM" id="Phobius"/>
    </source>
</evidence>
<sequence length="1384" mass="152951">MKRLPNITPSIDHGNRVMRKIAFSIFFIFYGIAVFGQAFFSDVQPQIIDQEVKYGDVSTFHGPGISFTDYDNDGWDDITIPASTTRDFQFLHNTGGQFEIQTLPINSGGIEARQVTWVDFDNDGDLDFFANSDAGVCWFYRNDGGNAFTNIISSSGIAPEQKAYWGNSWGDIDNDGDLDLFLIVRDNDFVDHNLLYRNDGNGDFTDITATSGLYLEAQFTQSAAFLDYDRDGDQDLFLANDKDELPNVLYRNQGGGIFIDVSIASGMDLYMDGMSATVEDYNKDGWLDIYVTNIYPPAFTNSVSGNAFLRNNGDGTFSNIALANGTRFDGFAWGSVFLDGENDSDQDLYVVSHQDGSEGGPSSAYYENNGNGNFNNTSTSGFANDIRASYGNAIGDIQNDGLADIAVINIDDQPISLWENQSSTENNWIKIKLQGTESNRMGIGSFIKIGFGGEVEYRYTLCGEGFISQNSFYEFVGIGMAESIEFIEVIWTSGIKDRFENITPNQMITLVENTNPVENNDLNGVGESRAEEFAHLSVARQWNEALLDAIRNDFARPPVHARNLYHSAIAMYDSWAVFDNAAETVFLGKTKNGFSCNFDGIETPADTDAARQITMSYALYSLLSHRFSNSPGATFALQRFEELFSLLGFDSSFVSTDYSTGSYAALGNYLGAKLIEFGVNDGANENDDYGNQYYQPVNEPLALDRYEESYDLADPNRWQPLAFESFVDQSGNPIAGSVPEFLNPEWGQVVPFALKPSDLEVLNNGFDSYVYNNPGPPVNIQNSDQDGIQDPYKWHFALVASWSSHLDPSDPTFIDISPGSIGNVDMSFFPASFEDYQTFYDFTEGGDMGTGHPLNPFTGQPYEQQLVKRADYARVLAEFWADGPDSETPPGHWFTILNYVNDHPENSKRIAGSGEEVDDLEWDVKAYLALGGAMHDAAINTWGIKGYYDYIRPISAIRYMASKGQSTDSTLPSFHPHGLPLIPGRIELIENGDPLAGSGGENIGKIKIYAWKGPDFITDPTTDIAGVDWILGIQWWPYQRPTFVTPPFAGYVSGHSTFSRAAAEVLTRFTGDPYFPGGLGVFDIEQNNFLVFEQGPSENFSLQWATYRDASDQTSLSRIWGGIHPPIDDIPGRIIGDKIGNEAFALAAEYFNGKVSIASDNFFVKTNGESCFEQNDGSVTVNAVDYYNYELEINGQVYNFTREIVVENLAPGTYNLCLSVKDYADFEQCYDVIIQEVLPMEASSKIESDGLSQKATIEVNKGTPPYELRINGERKGSYDSKIIVTAVEPGDLLTLTSALPCEGEYSELVGPANQLAYPNPTSDILTIPSRTDKSIIEVYTQSGQLVRAFAGNEKISLASLSKGIYLVVLKNEKNTSSIKVIVAD</sequence>
<dbReference type="PANTHER" id="PTHR34599:SF2">
    <property type="entry name" value="TRAF-TYPE DOMAIN-CONTAINING PROTEIN"/>
    <property type="match status" value="1"/>
</dbReference>
<protein>
    <submittedName>
        <fullName evidence="6">T9SS type A sorting domain-containing protein</fullName>
    </submittedName>
</protein>
<dbReference type="EMBL" id="CP035544">
    <property type="protein sequence ID" value="QBA65488.1"/>
    <property type="molecule type" value="Genomic_DNA"/>
</dbReference>
<keyword evidence="2" id="KW-0812">Transmembrane</keyword>
<evidence type="ECO:0000259" key="4">
    <source>
        <dbReference type="Pfam" id="PF18962"/>
    </source>
</evidence>
<dbReference type="OrthoDB" id="9780455at2"/>
<feature type="domain" description="DUF6851" evidence="5">
    <location>
        <begin position="569"/>
        <end position="720"/>
    </location>
</feature>
<dbReference type="NCBIfam" id="TIGR04183">
    <property type="entry name" value="Por_Secre_tail"/>
    <property type="match status" value="1"/>
</dbReference>
<accession>A0A411ECX8</accession>
<dbReference type="Pfam" id="PF07593">
    <property type="entry name" value="UnbV_ASPIC"/>
    <property type="match status" value="1"/>
</dbReference>
<dbReference type="InterPro" id="IPR049283">
    <property type="entry name" value="DUF6851"/>
</dbReference>
<dbReference type="InterPro" id="IPR013517">
    <property type="entry name" value="FG-GAP"/>
</dbReference>
<dbReference type="Proteomes" id="UP000290889">
    <property type="component" value="Chromosome"/>
</dbReference>
<evidence type="ECO:0000259" key="3">
    <source>
        <dbReference type="Pfam" id="PF07593"/>
    </source>
</evidence>
<dbReference type="CDD" id="cd03398">
    <property type="entry name" value="PAP2_haloperoxidase"/>
    <property type="match status" value="1"/>
</dbReference>
<dbReference type="Gene3D" id="1.10.606.10">
    <property type="entry name" value="Vanadium-containing Chloroperoxidase, domain 2"/>
    <property type="match status" value="1"/>
</dbReference>
<dbReference type="SUPFAM" id="SSF48317">
    <property type="entry name" value="Acid phosphatase/Vanadium-dependent haloperoxidase"/>
    <property type="match status" value="1"/>
</dbReference>
<proteinExistence type="predicted"/>
<keyword evidence="2" id="KW-0472">Membrane</keyword>
<evidence type="ECO:0000313" key="7">
    <source>
        <dbReference type="Proteomes" id="UP000290889"/>
    </source>
</evidence>
<dbReference type="RefSeq" id="WP_129606759.1">
    <property type="nucleotide sequence ID" value="NZ_CP035544.1"/>
</dbReference>
<dbReference type="SUPFAM" id="SSF69318">
    <property type="entry name" value="Integrin alpha N-terminal domain"/>
    <property type="match status" value="1"/>
</dbReference>
<dbReference type="KEGG" id="mur:EQY75_13690"/>
<keyword evidence="2" id="KW-1133">Transmembrane helix</keyword>
<gene>
    <name evidence="6" type="ORF">EQY75_13690</name>
</gene>
<dbReference type="InterPro" id="IPR028994">
    <property type="entry name" value="Integrin_alpha_N"/>
</dbReference>